<feature type="region of interest" description="Disordered" evidence="1">
    <location>
        <begin position="1"/>
        <end position="118"/>
    </location>
</feature>
<evidence type="ECO:0000313" key="4">
    <source>
        <dbReference type="EMBL" id="KAK5064797.1"/>
    </source>
</evidence>
<feature type="compositionally biased region" description="Low complexity" evidence="1">
    <location>
        <begin position="99"/>
        <end position="108"/>
    </location>
</feature>
<evidence type="ECO:0000256" key="2">
    <source>
        <dbReference type="SAM" id="Phobius"/>
    </source>
</evidence>
<dbReference type="InterPro" id="IPR041622">
    <property type="entry name" value="SLATT_fungi"/>
</dbReference>
<dbReference type="Proteomes" id="UP001358417">
    <property type="component" value="Unassembled WGS sequence"/>
</dbReference>
<keyword evidence="2" id="KW-0812">Transmembrane</keyword>
<proteinExistence type="predicted"/>
<dbReference type="Pfam" id="PF18142">
    <property type="entry name" value="SLATT_fungal"/>
    <property type="match status" value="1"/>
</dbReference>
<feature type="region of interest" description="Disordered" evidence="1">
    <location>
        <begin position="274"/>
        <end position="341"/>
    </location>
</feature>
<dbReference type="NCBIfam" id="NF033635">
    <property type="entry name" value="SLATT_fungal"/>
    <property type="match status" value="1"/>
</dbReference>
<feature type="compositionally biased region" description="Polar residues" evidence="1">
    <location>
        <begin position="331"/>
        <end position="341"/>
    </location>
</feature>
<evidence type="ECO:0000256" key="1">
    <source>
        <dbReference type="SAM" id="MobiDB-lite"/>
    </source>
</evidence>
<dbReference type="PANTHER" id="PTHR38793:SF3">
    <property type="entry name" value="SMODS AND SLOG-ASSOCIATING 2TM EFFECTOR DOMAIN-CONTAINING PROTEIN"/>
    <property type="match status" value="1"/>
</dbReference>
<organism evidence="4 5">
    <name type="scientific">Exophiala bonariae</name>
    <dbReference type="NCBI Taxonomy" id="1690606"/>
    <lineage>
        <taxon>Eukaryota</taxon>
        <taxon>Fungi</taxon>
        <taxon>Dikarya</taxon>
        <taxon>Ascomycota</taxon>
        <taxon>Pezizomycotina</taxon>
        <taxon>Eurotiomycetes</taxon>
        <taxon>Chaetothyriomycetidae</taxon>
        <taxon>Chaetothyriales</taxon>
        <taxon>Herpotrichiellaceae</taxon>
        <taxon>Exophiala</taxon>
    </lineage>
</organism>
<dbReference type="PANTHER" id="PTHR38793">
    <property type="entry name" value="SLATT_FUNGAL DOMAIN-CONTAINING PROTEIN-RELATED"/>
    <property type="match status" value="1"/>
</dbReference>
<name>A0AAV9NRF9_9EURO</name>
<evidence type="ECO:0000259" key="3">
    <source>
        <dbReference type="Pfam" id="PF18142"/>
    </source>
</evidence>
<dbReference type="AlphaFoldDB" id="A0AAV9NRF9"/>
<keyword evidence="5" id="KW-1185">Reference proteome</keyword>
<keyword evidence="2" id="KW-0472">Membrane</keyword>
<feature type="compositionally biased region" description="Polar residues" evidence="1">
    <location>
        <begin position="11"/>
        <end position="29"/>
    </location>
</feature>
<dbReference type="EMBL" id="JAVRRD010000001">
    <property type="protein sequence ID" value="KAK5064797.1"/>
    <property type="molecule type" value="Genomic_DNA"/>
</dbReference>
<feature type="compositionally biased region" description="Low complexity" evidence="1">
    <location>
        <begin position="291"/>
        <end position="317"/>
    </location>
</feature>
<dbReference type="GeneID" id="89968853"/>
<feature type="transmembrane region" description="Helical" evidence="2">
    <location>
        <begin position="186"/>
        <end position="204"/>
    </location>
</feature>
<gene>
    <name evidence="4" type="ORF">LTR84_000631</name>
</gene>
<reference evidence="4 5" key="1">
    <citation type="submission" date="2023-08" db="EMBL/GenBank/DDBJ databases">
        <title>Black Yeasts Isolated from many extreme environments.</title>
        <authorList>
            <person name="Coleine C."/>
            <person name="Stajich J.E."/>
            <person name="Selbmann L."/>
        </authorList>
    </citation>
    <scope>NUCLEOTIDE SEQUENCE [LARGE SCALE GENOMIC DNA]</scope>
    <source>
        <strain evidence="4 5">CCFEE 5792</strain>
    </source>
</reference>
<evidence type="ECO:0000313" key="5">
    <source>
        <dbReference type="Proteomes" id="UP001358417"/>
    </source>
</evidence>
<keyword evidence="2" id="KW-1133">Transmembrane helix</keyword>
<feature type="domain" description="SMODS and SLOG-associating 2TM effector" evidence="3">
    <location>
        <begin position="139"/>
        <end position="260"/>
    </location>
</feature>
<feature type="transmembrane region" description="Helical" evidence="2">
    <location>
        <begin position="151"/>
        <end position="174"/>
    </location>
</feature>
<comment type="caution">
    <text evidence="4">The sequence shown here is derived from an EMBL/GenBank/DDBJ whole genome shotgun (WGS) entry which is preliminary data.</text>
</comment>
<feature type="compositionally biased region" description="Polar residues" evidence="1">
    <location>
        <begin position="42"/>
        <end position="55"/>
    </location>
</feature>
<sequence>MDAIGPRTIRSLENPTPEQAGAQVNPQGSGQQGTGDPGNGVASDNTPRTVPSPSSVARVAGQAGDAAEQHPDGNAQGSQDGGQDTRHAQRHPLNDTNDAGASAQASGGNQTNPPPTTASRHAQFETIVGRGGYENLNYRIRKAHKWHTYQYWFVAITSNSLLFLQVLIAASLTALGAFNDRRARTATIFLGATNTIIAALLTYFKTRNQPNRARQLRNDLGRVVDQLDDAEANLRSADAPDDVRGAIKGIRDSYRQARADAEANYPDLWVRAGDVRNPFDPDRKDNPSASTTLTLPGQSGQQGQQGQSGQSGQPGLPVRTDASMSGARNDPQASSNARSGP</sequence>
<protein>
    <recommendedName>
        <fullName evidence="3">SMODS and SLOG-associating 2TM effector domain-containing protein</fullName>
    </recommendedName>
</protein>
<accession>A0AAV9NRF9</accession>
<dbReference type="RefSeq" id="XP_064712121.1">
    <property type="nucleotide sequence ID" value="XM_064844261.1"/>
</dbReference>
<feature type="compositionally biased region" description="Basic and acidic residues" evidence="1">
    <location>
        <begin position="274"/>
        <end position="286"/>
    </location>
</feature>